<comment type="caution">
    <text evidence="2">The sequence shown here is derived from an EMBL/GenBank/DDBJ whole genome shotgun (WGS) entry which is preliminary data.</text>
</comment>
<proteinExistence type="predicted"/>
<feature type="signal peptide" evidence="1">
    <location>
        <begin position="1"/>
        <end position="19"/>
    </location>
</feature>
<dbReference type="RefSeq" id="WP_116390432.1">
    <property type="nucleotide sequence ID" value="NZ_QUQO01000001.1"/>
</dbReference>
<gene>
    <name evidence="2" type="ORF">DX908_00020</name>
</gene>
<dbReference type="Proteomes" id="UP000264589">
    <property type="component" value="Unassembled WGS sequence"/>
</dbReference>
<name>A0A371REC6_9PROT</name>
<reference evidence="2 3" key="1">
    <citation type="submission" date="2018-08" db="EMBL/GenBank/DDBJ databases">
        <title>Parvularcula sp. SM1705, isolated from surface water of the South Sea China.</title>
        <authorList>
            <person name="Sun L."/>
        </authorList>
    </citation>
    <scope>NUCLEOTIDE SEQUENCE [LARGE SCALE GENOMIC DNA]</scope>
    <source>
        <strain evidence="2 3">SM1705</strain>
    </source>
</reference>
<keyword evidence="1" id="KW-0732">Signal</keyword>
<evidence type="ECO:0000313" key="2">
    <source>
        <dbReference type="EMBL" id="RFB03804.1"/>
    </source>
</evidence>
<evidence type="ECO:0000256" key="1">
    <source>
        <dbReference type="SAM" id="SignalP"/>
    </source>
</evidence>
<dbReference type="InParanoid" id="A0A371REC6"/>
<organism evidence="2 3">
    <name type="scientific">Parvularcula marina</name>
    <dbReference type="NCBI Taxonomy" id="2292771"/>
    <lineage>
        <taxon>Bacteria</taxon>
        <taxon>Pseudomonadati</taxon>
        <taxon>Pseudomonadota</taxon>
        <taxon>Alphaproteobacteria</taxon>
        <taxon>Parvularculales</taxon>
        <taxon>Parvularculaceae</taxon>
        <taxon>Parvularcula</taxon>
    </lineage>
</organism>
<dbReference type="Pfam" id="PF18950">
    <property type="entry name" value="DUF5694"/>
    <property type="match status" value="1"/>
</dbReference>
<protein>
    <recommendedName>
        <fullName evidence="4">TraB/GumN family protein</fullName>
    </recommendedName>
</protein>
<dbReference type="OrthoDB" id="69432at2"/>
<evidence type="ECO:0008006" key="4">
    <source>
        <dbReference type="Google" id="ProtNLM"/>
    </source>
</evidence>
<keyword evidence="3" id="KW-1185">Reference proteome</keyword>
<feature type="chain" id="PRO_5017034759" description="TraB/GumN family protein" evidence="1">
    <location>
        <begin position="20"/>
        <end position="274"/>
    </location>
</feature>
<dbReference type="InterPro" id="IPR043749">
    <property type="entry name" value="DUF5694"/>
</dbReference>
<dbReference type="EMBL" id="QUQO01000001">
    <property type="protein sequence ID" value="RFB03804.1"/>
    <property type="molecule type" value="Genomic_DNA"/>
</dbReference>
<evidence type="ECO:0000313" key="3">
    <source>
        <dbReference type="Proteomes" id="UP000264589"/>
    </source>
</evidence>
<dbReference type="AlphaFoldDB" id="A0A371REC6"/>
<accession>A0A371REC6</accession>
<sequence length="274" mass="30133">MRLILSICLILLAALPARAEPDPDGEPIEVMVIGTWHFKNSGADVINVDGPNVLEAERQQELADVVGRLMAFEPTIVALERVTEAPDYIIKGFHTSPPDIMATNPNERVQLGYRLATAAGLDDVYGIDEQPSDGEPDYFPFNKLMEHLGATGQMPVFQAMMDEIQSTVATEMEAISGLTIADGLIRVNEGLLSSPELYYLMASFDEGEAQPAAELQGYWFMRNTKIFSKLLDIAEPGDRIVVIYGAGHKHWLDHLAEHTPGVTLVDPVPYLRGD</sequence>